<name>A0A830ECC2_9EURY</name>
<proteinExistence type="predicted"/>
<feature type="compositionally biased region" description="Polar residues" evidence="1">
    <location>
        <begin position="424"/>
        <end position="436"/>
    </location>
</feature>
<feature type="compositionally biased region" description="Acidic residues" evidence="1">
    <location>
        <begin position="396"/>
        <end position="420"/>
    </location>
</feature>
<protein>
    <recommendedName>
        <fullName evidence="2">DUF4382 domain-containing protein</fullName>
    </recommendedName>
</protein>
<evidence type="ECO:0000259" key="2">
    <source>
        <dbReference type="Pfam" id="PF14321"/>
    </source>
</evidence>
<dbReference type="InterPro" id="IPR025491">
    <property type="entry name" value="DUF4382"/>
</dbReference>
<dbReference type="Pfam" id="PF14321">
    <property type="entry name" value="DUF4382"/>
    <property type="match status" value="1"/>
</dbReference>
<sequence length="436" mass="46152">MTDAMNRNALAAALVAGLVVLAGCSSGFTGSPDGTATGESALNGETAAEEIEAETGTLNMYISDEQNAIDEFEHLNVTITRVGVKPAGDDSADNDADDGDDRDTDADDTDANDTTEDDDSNETADDGNETADDTNTTESGEVETETPEAEDGADDEDDSDEADDEDDSDEADDEDDSDEADDEDDSEDDDGKWVEYEVDNRPVDLTQLKGANATKLSSLDVPNGSYEKVFVYVSDVNGTLNDGTDQRVKLPSGKLQLNSAFTVGDGEEVDFVFDITAVKAGNSGKYILKPVISESGTDVEIDDVDERDDDEDHERADEKERGDERDTDLNASFDSNVTAGEGVTLSVTSDGDPLEDATVFVGGERAGTTGANGTYAIRVPDDAEELEVGIIHEGSETELEVELGDESDSDGTDDESDGPPEETATTNRSQQRLAVG</sequence>
<feature type="compositionally biased region" description="Acidic residues" evidence="1">
    <location>
        <begin position="140"/>
        <end position="190"/>
    </location>
</feature>
<evidence type="ECO:0000313" key="3">
    <source>
        <dbReference type="EMBL" id="GGJ10644.1"/>
    </source>
</evidence>
<feature type="domain" description="DUF4382" evidence="2">
    <location>
        <begin position="185"/>
        <end position="290"/>
    </location>
</feature>
<feature type="region of interest" description="Disordered" evidence="1">
    <location>
        <begin position="393"/>
        <end position="436"/>
    </location>
</feature>
<dbReference type="Proteomes" id="UP000653099">
    <property type="component" value="Unassembled WGS sequence"/>
</dbReference>
<feature type="compositionally biased region" description="Polar residues" evidence="1">
    <location>
        <begin position="329"/>
        <end position="338"/>
    </location>
</feature>
<organism evidence="3 4">
    <name type="scientific">Halobellus salinus</name>
    <dbReference type="NCBI Taxonomy" id="931585"/>
    <lineage>
        <taxon>Archaea</taxon>
        <taxon>Methanobacteriati</taxon>
        <taxon>Methanobacteriota</taxon>
        <taxon>Stenosarchaea group</taxon>
        <taxon>Halobacteria</taxon>
        <taxon>Halobacteriales</taxon>
        <taxon>Haloferacaceae</taxon>
        <taxon>Halobellus</taxon>
    </lineage>
</organism>
<keyword evidence="4" id="KW-1185">Reference proteome</keyword>
<feature type="compositionally biased region" description="Acidic residues" evidence="1">
    <location>
        <begin position="90"/>
        <end position="132"/>
    </location>
</feature>
<accession>A0A830ECC2</accession>
<reference evidence="3" key="2">
    <citation type="submission" date="2020-09" db="EMBL/GenBank/DDBJ databases">
        <authorList>
            <person name="Sun Q."/>
            <person name="Ohkuma M."/>
        </authorList>
    </citation>
    <scope>NUCLEOTIDE SEQUENCE</scope>
    <source>
        <strain evidence="3">JCM 14359</strain>
    </source>
</reference>
<feature type="region of interest" description="Disordered" evidence="1">
    <location>
        <begin position="298"/>
        <end position="354"/>
    </location>
</feature>
<feature type="compositionally biased region" description="Acidic residues" evidence="1">
    <location>
        <begin position="298"/>
        <end position="312"/>
    </location>
</feature>
<dbReference type="PROSITE" id="PS51257">
    <property type="entry name" value="PROKAR_LIPOPROTEIN"/>
    <property type="match status" value="1"/>
</dbReference>
<gene>
    <name evidence="3" type="ORF">GCM10008995_20600</name>
</gene>
<dbReference type="AlphaFoldDB" id="A0A830ECC2"/>
<feature type="region of interest" description="Disordered" evidence="1">
    <location>
        <begin position="84"/>
        <end position="199"/>
    </location>
</feature>
<comment type="caution">
    <text evidence="3">The sequence shown here is derived from an EMBL/GenBank/DDBJ whole genome shotgun (WGS) entry which is preliminary data.</text>
</comment>
<feature type="compositionally biased region" description="Basic and acidic residues" evidence="1">
    <location>
        <begin position="313"/>
        <end position="328"/>
    </location>
</feature>
<dbReference type="EMBL" id="BMOC01000013">
    <property type="protein sequence ID" value="GGJ10644.1"/>
    <property type="molecule type" value="Genomic_DNA"/>
</dbReference>
<reference evidence="3" key="1">
    <citation type="journal article" date="2014" name="Int. J. Syst. Evol. Microbiol.">
        <title>Complete genome sequence of Corynebacterium casei LMG S-19264T (=DSM 44701T), isolated from a smear-ripened cheese.</title>
        <authorList>
            <consortium name="US DOE Joint Genome Institute (JGI-PGF)"/>
            <person name="Walter F."/>
            <person name="Albersmeier A."/>
            <person name="Kalinowski J."/>
            <person name="Ruckert C."/>
        </authorList>
    </citation>
    <scope>NUCLEOTIDE SEQUENCE</scope>
    <source>
        <strain evidence="3">JCM 14359</strain>
    </source>
</reference>
<evidence type="ECO:0000256" key="1">
    <source>
        <dbReference type="SAM" id="MobiDB-lite"/>
    </source>
</evidence>
<evidence type="ECO:0000313" key="4">
    <source>
        <dbReference type="Proteomes" id="UP000653099"/>
    </source>
</evidence>